<protein>
    <submittedName>
        <fullName evidence="2">RidA family protein</fullName>
    </submittedName>
</protein>
<keyword evidence="3" id="KW-1185">Reference proteome</keyword>
<gene>
    <name evidence="2" type="ORF">D0435_10430</name>
</gene>
<dbReference type="EMBL" id="QXWK01000019">
    <property type="protein sequence ID" value="NBH62067.1"/>
    <property type="molecule type" value="Genomic_DNA"/>
</dbReference>
<accession>A0A845QMZ2</accession>
<dbReference type="SUPFAM" id="SSF55298">
    <property type="entry name" value="YjgF-like"/>
    <property type="match status" value="1"/>
</dbReference>
<dbReference type="Gene3D" id="3.30.1330.40">
    <property type="entry name" value="RutC-like"/>
    <property type="match status" value="1"/>
</dbReference>
<evidence type="ECO:0000313" key="3">
    <source>
        <dbReference type="Proteomes" id="UP000446866"/>
    </source>
</evidence>
<dbReference type="Pfam" id="PF14588">
    <property type="entry name" value="YjgF_endoribonc"/>
    <property type="match status" value="1"/>
</dbReference>
<dbReference type="PANTHER" id="PTHR43760:SF1">
    <property type="entry name" value="ENDORIBONUCLEASE L-PSP_CHORISMATE MUTASE-LIKE DOMAIN-CONTAINING PROTEIN"/>
    <property type="match status" value="1"/>
</dbReference>
<evidence type="ECO:0000313" key="2">
    <source>
        <dbReference type="EMBL" id="NBH62067.1"/>
    </source>
</evidence>
<dbReference type="AlphaFoldDB" id="A0A845QMZ2"/>
<organism evidence="2 3">
    <name type="scientific">Anaerotruncus colihominis</name>
    <dbReference type="NCBI Taxonomy" id="169435"/>
    <lineage>
        <taxon>Bacteria</taxon>
        <taxon>Bacillati</taxon>
        <taxon>Bacillota</taxon>
        <taxon>Clostridia</taxon>
        <taxon>Eubacteriales</taxon>
        <taxon>Oscillospiraceae</taxon>
        <taxon>Anaerotruncus</taxon>
    </lineage>
</organism>
<comment type="caution">
    <text evidence="2">The sequence shown here is derived from an EMBL/GenBank/DDBJ whole genome shotgun (WGS) entry which is preliminary data.</text>
</comment>
<dbReference type="CDD" id="cd02199">
    <property type="entry name" value="YjgF_YER057c_UK114_like_1"/>
    <property type="match status" value="1"/>
</dbReference>
<feature type="domain" description="Endoribonuclease L-PSP/chorismate mutase-like" evidence="1">
    <location>
        <begin position="6"/>
        <end position="139"/>
    </location>
</feature>
<name>A0A845QMZ2_9FIRM</name>
<sequence length="151" mass="16393">MEIERKIEQAGIKLPETSKSDMIFVPVRQVGNCLFTSGQIPFANGKPVATGKVGDEVSLEEAQEAARCCTVNMLGAMKAYLGDLDKVKRIVKIQVYVSSKTGFSEQHIVANAASQLLYDIFGELGKHVRTAVGVNQLPMDVPVEVEAIVEI</sequence>
<dbReference type="InterPro" id="IPR013813">
    <property type="entry name" value="Endoribo_LPSP/chorism_mut-like"/>
</dbReference>
<reference evidence="2 3" key="1">
    <citation type="submission" date="2018-08" db="EMBL/GenBank/DDBJ databases">
        <title>Murine metabolic-syndrome-specific gut microbial biobank.</title>
        <authorList>
            <person name="Liu C."/>
        </authorList>
    </citation>
    <scope>NUCLEOTIDE SEQUENCE [LARGE SCALE GENOMIC DNA]</scope>
    <source>
        <strain evidence="2 3">28</strain>
    </source>
</reference>
<dbReference type="InterPro" id="IPR035959">
    <property type="entry name" value="RutC-like_sf"/>
</dbReference>
<proteinExistence type="predicted"/>
<dbReference type="PANTHER" id="PTHR43760">
    <property type="entry name" value="ENDORIBONUCLEASE-RELATED"/>
    <property type="match status" value="1"/>
</dbReference>
<dbReference type="RefSeq" id="WP_160202354.1">
    <property type="nucleotide sequence ID" value="NZ_QXWK01000019.1"/>
</dbReference>
<dbReference type="Proteomes" id="UP000446866">
    <property type="component" value="Unassembled WGS sequence"/>
</dbReference>
<evidence type="ECO:0000259" key="1">
    <source>
        <dbReference type="Pfam" id="PF14588"/>
    </source>
</evidence>